<reference evidence="5 6" key="1">
    <citation type="submission" date="2024-07" db="EMBL/GenBank/DDBJ databases">
        <title>Chromosome-level genome assembly of the water stick insect Ranatra chinensis (Heteroptera: Nepidae).</title>
        <authorList>
            <person name="Liu X."/>
        </authorList>
    </citation>
    <scope>NUCLEOTIDE SEQUENCE [LARGE SCALE GENOMIC DNA]</scope>
    <source>
        <strain evidence="5">Cailab_2021Rc</strain>
        <tissue evidence="5">Muscle</tissue>
    </source>
</reference>
<evidence type="ECO:0000256" key="3">
    <source>
        <dbReference type="SAM" id="MobiDB-lite"/>
    </source>
</evidence>
<sequence>GGEGTPRERRVEELRTELRRKLTQTLRGLANAELPSTHLLTAVIAAARRFPNATAAIIDPTTVRTTHKPNRGARFLVSGEKCSYPEGCNWQSLPCTRHCSQHIMYNVDQRLFSHCTAKYPDNTQCSAPVFDVLHDLPLCFKHSVSPYQGNNIKYGSDSKSSKKVSKKSRLLGGNSRSGKRSQKKKKKSNDSGGGHLSRLGDASDRLSSPRHLPLPTVDASLPNTQNHIHFEEIEVSEEVLEIASLDPASQEIANQASRLLEEHDITNMLNQISPDAFNDLFTDKNGEYEPTREETEELERALEAVDNDVRSLEQMTRSLPLLLDPIGSLLDDPNTAPSHAFHNGFPAPATVTDIHPS</sequence>
<feature type="non-terminal residue" evidence="5">
    <location>
        <position position="1"/>
    </location>
</feature>
<feature type="region of interest" description="Disordered" evidence="3">
    <location>
        <begin position="150"/>
        <end position="220"/>
    </location>
</feature>
<keyword evidence="6" id="KW-1185">Reference proteome</keyword>
<dbReference type="PANTHER" id="PTHR16198:SF2">
    <property type="entry name" value="INO80 COMPLEX SUBUNIT D"/>
    <property type="match status" value="1"/>
</dbReference>
<comment type="caution">
    <text evidence="5">The sequence shown here is derived from an EMBL/GenBank/DDBJ whole genome shotgun (WGS) entry which is preliminary data.</text>
</comment>
<gene>
    <name evidence="5" type="ORF">AAG570_003300</name>
</gene>
<evidence type="ECO:0000256" key="2">
    <source>
        <dbReference type="ARBA" id="ARBA00023242"/>
    </source>
</evidence>
<evidence type="ECO:0000256" key="1">
    <source>
        <dbReference type="ARBA" id="ARBA00004123"/>
    </source>
</evidence>
<accession>A0ABD0Y6Y4</accession>
<protein>
    <recommendedName>
        <fullName evidence="4">KANL2-like probable zinc-finger domain-containing protein</fullName>
    </recommendedName>
</protein>
<evidence type="ECO:0000313" key="5">
    <source>
        <dbReference type="EMBL" id="KAL1122976.1"/>
    </source>
</evidence>
<dbReference type="PANTHER" id="PTHR16198">
    <property type="match status" value="1"/>
</dbReference>
<organism evidence="5 6">
    <name type="scientific">Ranatra chinensis</name>
    <dbReference type="NCBI Taxonomy" id="642074"/>
    <lineage>
        <taxon>Eukaryota</taxon>
        <taxon>Metazoa</taxon>
        <taxon>Ecdysozoa</taxon>
        <taxon>Arthropoda</taxon>
        <taxon>Hexapoda</taxon>
        <taxon>Insecta</taxon>
        <taxon>Pterygota</taxon>
        <taxon>Neoptera</taxon>
        <taxon>Paraneoptera</taxon>
        <taxon>Hemiptera</taxon>
        <taxon>Heteroptera</taxon>
        <taxon>Panheteroptera</taxon>
        <taxon>Nepomorpha</taxon>
        <taxon>Nepidae</taxon>
        <taxon>Ranatrinae</taxon>
        <taxon>Ranatra</taxon>
    </lineage>
</organism>
<name>A0ABD0Y6Y4_9HEMI</name>
<dbReference type="EMBL" id="JBFDAA010000013">
    <property type="protein sequence ID" value="KAL1122976.1"/>
    <property type="molecule type" value="Genomic_DNA"/>
</dbReference>
<evidence type="ECO:0000259" key="4">
    <source>
        <dbReference type="Pfam" id="PF13891"/>
    </source>
</evidence>
<dbReference type="Proteomes" id="UP001558652">
    <property type="component" value="Unassembled WGS sequence"/>
</dbReference>
<dbReference type="InterPro" id="IPR025927">
    <property type="entry name" value="Znf_KANL2-like"/>
</dbReference>
<proteinExistence type="predicted"/>
<keyword evidence="2" id="KW-0539">Nucleus</keyword>
<comment type="subcellular location">
    <subcellularLocation>
        <location evidence="1">Nucleus</location>
    </subcellularLocation>
</comment>
<feature type="domain" description="KANL2-like probable zinc-finger" evidence="4">
    <location>
        <begin position="82"/>
        <end position="143"/>
    </location>
</feature>
<dbReference type="GO" id="GO:0005634">
    <property type="term" value="C:nucleus"/>
    <property type="evidence" value="ECO:0007669"/>
    <property type="project" value="UniProtKB-SubCell"/>
</dbReference>
<dbReference type="Pfam" id="PF13891">
    <property type="entry name" value="zf-C3HC3H_KANSL2"/>
    <property type="match status" value="1"/>
</dbReference>
<evidence type="ECO:0000313" key="6">
    <source>
        <dbReference type="Proteomes" id="UP001558652"/>
    </source>
</evidence>
<dbReference type="AlphaFoldDB" id="A0ABD0Y6Y4"/>
<feature type="compositionally biased region" description="Basic residues" evidence="3">
    <location>
        <begin position="177"/>
        <end position="187"/>
    </location>
</feature>